<gene>
    <name evidence="13" type="ORF">QQF64_029644</name>
</gene>
<dbReference type="InterPro" id="IPR011009">
    <property type="entry name" value="Kinase-like_dom_sf"/>
</dbReference>
<evidence type="ECO:0000313" key="13">
    <source>
        <dbReference type="EMBL" id="KAL1270628.1"/>
    </source>
</evidence>
<feature type="region of interest" description="Disordered" evidence="11">
    <location>
        <begin position="62"/>
        <end position="114"/>
    </location>
</feature>
<dbReference type="SUPFAM" id="SSF56112">
    <property type="entry name" value="Protein kinase-like (PK-like)"/>
    <property type="match status" value="1"/>
</dbReference>
<evidence type="ECO:0000256" key="11">
    <source>
        <dbReference type="SAM" id="MobiDB-lite"/>
    </source>
</evidence>
<keyword evidence="7 10" id="KW-0067">ATP-binding</keyword>
<evidence type="ECO:0000256" key="10">
    <source>
        <dbReference type="PROSITE-ProRule" id="PRU10141"/>
    </source>
</evidence>
<dbReference type="PROSITE" id="PS00107">
    <property type="entry name" value="PROTEIN_KINASE_ATP"/>
    <property type="match status" value="1"/>
</dbReference>
<keyword evidence="3" id="KW-0723">Serine/threonine-protein kinase</keyword>
<dbReference type="PANTHER" id="PTHR22984">
    <property type="entry name" value="SERINE/THREONINE-PROTEIN KINASE PIM"/>
    <property type="match status" value="1"/>
</dbReference>
<dbReference type="InterPro" id="IPR000719">
    <property type="entry name" value="Prot_kinase_dom"/>
</dbReference>
<feature type="domain" description="Protein kinase" evidence="12">
    <location>
        <begin position="285"/>
        <end position="389"/>
    </location>
</feature>
<evidence type="ECO:0000313" key="14">
    <source>
        <dbReference type="Proteomes" id="UP001558613"/>
    </source>
</evidence>
<accession>A0ABR3N170</accession>
<keyword evidence="4" id="KW-0808">Transferase</keyword>
<evidence type="ECO:0000256" key="4">
    <source>
        <dbReference type="ARBA" id="ARBA00022679"/>
    </source>
</evidence>
<evidence type="ECO:0000256" key="7">
    <source>
        <dbReference type="ARBA" id="ARBA00022840"/>
    </source>
</evidence>
<evidence type="ECO:0000256" key="5">
    <source>
        <dbReference type="ARBA" id="ARBA00022741"/>
    </source>
</evidence>
<keyword evidence="14" id="KW-1185">Reference proteome</keyword>
<evidence type="ECO:0000256" key="2">
    <source>
        <dbReference type="ARBA" id="ARBA00012513"/>
    </source>
</evidence>
<feature type="compositionally biased region" description="Polar residues" evidence="11">
    <location>
        <begin position="16"/>
        <end position="29"/>
    </location>
</feature>
<evidence type="ECO:0000256" key="6">
    <source>
        <dbReference type="ARBA" id="ARBA00022777"/>
    </source>
</evidence>
<dbReference type="InterPro" id="IPR051138">
    <property type="entry name" value="PIM_Ser/Thr_kinase"/>
</dbReference>
<evidence type="ECO:0000259" key="12">
    <source>
        <dbReference type="PROSITE" id="PS50011"/>
    </source>
</evidence>
<feature type="region of interest" description="Disordered" evidence="11">
    <location>
        <begin position="234"/>
        <end position="272"/>
    </location>
</feature>
<sequence length="389" mass="43482">MALKRKLSSSAWVYNFHQSTPPKSSTNAAENYPLVSAGDDSVDHISLESIDWSIEDHDLQEPPFSSSLEVLPSEDQQAQTPPSPAYKRKCLESDLEPVNEISDSQERQKRRKSSFEKLPSLHLLDWSSRSGQTSFIIGRKRKLSSLSDQVYNFHHSTPATSSTSASENHLLVGAGEEQEMPMRKKRRTESSEKLLLSLKSFKWSSGSDQAMIHERQVKNHISLQSISWSVEDLEESLSSDSEDLPPRDKQAQSPPAPVHHSPASSASARNSIVDSTTEDHFLSRYEIVKMLGEGGNGYVYEGKRLEDGLEVAVKFASKSSNMKYINVPGHPAPLPLEIGLLLLVNKESRVPEIIQLLDLQDQPERYIMVLEHPSPCKDRLCDASGRLPQ</sequence>
<dbReference type="PROSITE" id="PS50011">
    <property type="entry name" value="PROTEIN_KINASE_DOM"/>
    <property type="match status" value="1"/>
</dbReference>
<organism evidence="13 14">
    <name type="scientific">Cirrhinus molitorella</name>
    <name type="common">mud carp</name>
    <dbReference type="NCBI Taxonomy" id="172907"/>
    <lineage>
        <taxon>Eukaryota</taxon>
        <taxon>Metazoa</taxon>
        <taxon>Chordata</taxon>
        <taxon>Craniata</taxon>
        <taxon>Vertebrata</taxon>
        <taxon>Euteleostomi</taxon>
        <taxon>Actinopterygii</taxon>
        <taxon>Neopterygii</taxon>
        <taxon>Teleostei</taxon>
        <taxon>Ostariophysi</taxon>
        <taxon>Cypriniformes</taxon>
        <taxon>Cyprinidae</taxon>
        <taxon>Labeoninae</taxon>
        <taxon>Labeonini</taxon>
        <taxon>Cirrhinus</taxon>
    </lineage>
</organism>
<dbReference type="PANTHER" id="PTHR22984:SF11">
    <property type="entry name" value="AURORA KINASE-RELATED"/>
    <property type="match status" value="1"/>
</dbReference>
<feature type="compositionally biased region" description="Polar residues" evidence="11">
    <location>
        <begin position="63"/>
        <end position="80"/>
    </location>
</feature>
<dbReference type="EMBL" id="JAYMGO010000007">
    <property type="protein sequence ID" value="KAL1270628.1"/>
    <property type="molecule type" value="Genomic_DNA"/>
</dbReference>
<feature type="compositionally biased region" description="Low complexity" evidence="11">
    <location>
        <begin position="258"/>
        <end position="268"/>
    </location>
</feature>
<proteinExistence type="inferred from homology"/>
<evidence type="ECO:0000256" key="1">
    <source>
        <dbReference type="ARBA" id="ARBA00005505"/>
    </source>
</evidence>
<name>A0ABR3N170_9TELE</name>
<dbReference type="EC" id="2.7.11.1" evidence="2"/>
<dbReference type="Gene3D" id="3.30.200.20">
    <property type="entry name" value="Phosphorylase Kinase, domain 1"/>
    <property type="match status" value="1"/>
</dbReference>
<evidence type="ECO:0000256" key="9">
    <source>
        <dbReference type="ARBA" id="ARBA00048679"/>
    </source>
</evidence>
<comment type="catalytic activity">
    <reaction evidence="9">
        <text>L-seryl-[protein] + ATP = O-phospho-L-seryl-[protein] + ADP + H(+)</text>
        <dbReference type="Rhea" id="RHEA:17989"/>
        <dbReference type="Rhea" id="RHEA-COMP:9863"/>
        <dbReference type="Rhea" id="RHEA-COMP:11604"/>
        <dbReference type="ChEBI" id="CHEBI:15378"/>
        <dbReference type="ChEBI" id="CHEBI:29999"/>
        <dbReference type="ChEBI" id="CHEBI:30616"/>
        <dbReference type="ChEBI" id="CHEBI:83421"/>
        <dbReference type="ChEBI" id="CHEBI:456216"/>
        <dbReference type="EC" id="2.7.11.1"/>
    </reaction>
</comment>
<dbReference type="Proteomes" id="UP001558613">
    <property type="component" value="Unassembled WGS sequence"/>
</dbReference>
<evidence type="ECO:0000256" key="8">
    <source>
        <dbReference type="ARBA" id="ARBA00047899"/>
    </source>
</evidence>
<comment type="catalytic activity">
    <reaction evidence="8">
        <text>L-threonyl-[protein] + ATP = O-phospho-L-threonyl-[protein] + ADP + H(+)</text>
        <dbReference type="Rhea" id="RHEA:46608"/>
        <dbReference type="Rhea" id="RHEA-COMP:11060"/>
        <dbReference type="Rhea" id="RHEA-COMP:11605"/>
        <dbReference type="ChEBI" id="CHEBI:15378"/>
        <dbReference type="ChEBI" id="CHEBI:30013"/>
        <dbReference type="ChEBI" id="CHEBI:30616"/>
        <dbReference type="ChEBI" id="CHEBI:61977"/>
        <dbReference type="ChEBI" id="CHEBI:456216"/>
        <dbReference type="EC" id="2.7.11.1"/>
    </reaction>
</comment>
<reference evidence="13 14" key="1">
    <citation type="submission" date="2023-09" db="EMBL/GenBank/DDBJ databases">
        <authorList>
            <person name="Wang M."/>
        </authorList>
    </citation>
    <scope>NUCLEOTIDE SEQUENCE [LARGE SCALE GENOMIC DNA]</scope>
    <source>
        <strain evidence="13">GT-2023</strain>
        <tissue evidence="13">Liver</tissue>
    </source>
</reference>
<keyword evidence="5 10" id="KW-0547">Nucleotide-binding</keyword>
<comment type="similarity">
    <text evidence="1">Belongs to the protein kinase superfamily. CAMK Ser/Thr protein kinase family. PIM subfamily.</text>
</comment>
<evidence type="ECO:0000256" key="3">
    <source>
        <dbReference type="ARBA" id="ARBA00022527"/>
    </source>
</evidence>
<comment type="caution">
    <text evidence="13">The sequence shown here is derived from an EMBL/GenBank/DDBJ whole genome shotgun (WGS) entry which is preliminary data.</text>
</comment>
<protein>
    <recommendedName>
        <fullName evidence="2">non-specific serine/threonine protein kinase</fullName>
        <ecNumber evidence="2">2.7.11.1</ecNumber>
    </recommendedName>
</protein>
<dbReference type="InterPro" id="IPR017441">
    <property type="entry name" value="Protein_kinase_ATP_BS"/>
</dbReference>
<keyword evidence="6" id="KW-0418">Kinase</keyword>
<feature type="compositionally biased region" description="Acidic residues" evidence="11">
    <location>
        <begin position="234"/>
        <end position="243"/>
    </location>
</feature>
<feature type="region of interest" description="Disordered" evidence="11">
    <location>
        <begin position="16"/>
        <end position="38"/>
    </location>
</feature>
<feature type="binding site" evidence="10">
    <location>
        <position position="314"/>
    </location>
    <ligand>
        <name>ATP</name>
        <dbReference type="ChEBI" id="CHEBI:30616"/>
    </ligand>
</feature>